<dbReference type="EMBL" id="JAYWIO010000008">
    <property type="protein sequence ID" value="KAK7244708.1"/>
    <property type="molecule type" value="Genomic_DNA"/>
</dbReference>
<proteinExistence type="predicted"/>
<organism evidence="2 3">
    <name type="scientific">Crotalaria pallida</name>
    <name type="common">Smooth rattlebox</name>
    <name type="synonym">Crotalaria striata</name>
    <dbReference type="NCBI Taxonomy" id="3830"/>
    <lineage>
        <taxon>Eukaryota</taxon>
        <taxon>Viridiplantae</taxon>
        <taxon>Streptophyta</taxon>
        <taxon>Embryophyta</taxon>
        <taxon>Tracheophyta</taxon>
        <taxon>Spermatophyta</taxon>
        <taxon>Magnoliopsida</taxon>
        <taxon>eudicotyledons</taxon>
        <taxon>Gunneridae</taxon>
        <taxon>Pentapetalae</taxon>
        <taxon>rosids</taxon>
        <taxon>fabids</taxon>
        <taxon>Fabales</taxon>
        <taxon>Fabaceae</taxon>
        <taxon>Papilionoideae</taxon>
        <taxon>50 kb inversion clade</taxon>
        <taxon>genistoids sensu lato</taxon>
        <taxon>core genistoids</taxon>
        <taxon>Crotalarieae</taxon>
        <taxon>Crotalaria</taxon>
    </lineage>
</organism>
<keyword evidence="1" id="KW-0472">Membrane</keyword>
<sequence>MCKNTRASVALTLILHNILPIIPAFFSRSRTTEQLPPLSLSLSLSLSQVSLSTSFSLIRSQIRKSSFLCS</sequence>
<accession>A0AAN9E1F2</accession>
<name>A0AAN9E1F2_CROPI</name>
<evidence type="ECO:0000313" key="3">
    <source>
        <dbReference type="Proteomes" id="UP001372338"/>
    </source>
</evidence>
<comment type="caution">
    <text evidence="2">The sequence shown here is derived from an EMBL/GenBank/DDBJ whole genome shotgun (WGS) entry which is preliminary data.</text>
</comment>
<dbReference type="AlphaFoldDB" id="A0AAN9E1F2"/>
<feature type="transmembrane region" description="Helical" evidence="1">
    <location>
        <begin position="7"/>
        <end position="26"/>
    </location>
</feature>
<evidence type="ECO:0000313" key="2">
    <source>
        <dbReference type="EMBL" id="KAK7244708.1"/>
    </source>
</evidence>
<dbReference type="Proteomes" id="UP001372338">
    <property type="component" value="Unassembled WGS sequence"/>
</dbReference>
<keyword evidence="3" id="KW-1185">Reference proteome</keyword>
<keyword evidence="1" id="KW-0812">Transmembrane</keyword>
<protein>
    <submittedName>
        <fullName evidence="2">Uncharacterized protein</fullName>
    </submittedName>
</protein>
<keyword evidence="1" id="KW-1133">Transmembrane helix</keyword>
<gene>
    <name evidence="2" type="ORF">RIF29_39534</name>
</gene>
<reference evidence="2 3" key="1">
    <citation type="submission" date="2024-01" db="EMBL/GenBank/DDBJ databases">
        <title>The genomes of 5 underutilized Papilionoideae crops provide insights into root nodulation and disease resistanc.</title>
        <authorList>
            <person name="Yuan L."/>
        </authorList>
    </citation>
    <scope>NUCLEOTIDE SEQUENCE [LARGE SCALE GENOMIC DNA]</scope>
    <source>
        <strain evidence="2">ZHUSHIDOU_FW_LH</strain>
        <tissue evidence="2">Leaf</tissue>
    </source>
</reference>
<evidence type="ECO:0000256" key="1">
    <source>
        <dbReference type="SAM" id="Phobius"/>
    </source>
</evidence>